<evidence type="ECO:0000256" key="3">
    <source>
        <dbReference type="ARBA" id="ARBA00022679"/>
    </source>
</evidence>
<evidence type="ECO:0000256" key="1">
    <source>
        <dbReference type="ARBA" id="ARBA00007424"/>
    </source>
</evidence>
<dbReference type="Gene3D" id="3.40.50.960">
    <property type="entry name" value="Lumazine/riboflavin synthase"/>
    <property type="match status" value="1"/>
</dbReference>
<organism evidence="5 6">
    <name type="scientific">Coemansia biformis</name>
    <dbReference type="NCBI Taxonomy" id="1286918"/>
    <lineage>
        <taxon>Eukaryota</taxon>
        <taxon>Fungi</taxon>
        <taxon>Fungi incertae sedis</taxon>
        <taxon>Zoopagomycota</taxon>
        <taxon>Kickxellomycotina</taxon>
        <taxon>Kickxellomycetes</taxon>
        <taxon>Kickxellales</taxon>
        <taxon>Kickxellaceae</taxon>
        <taxon>Coemansia</taxon>
    </lineage>
</organism>
<comment type="pathway">
    <text evidence="4">Cofactor biosynthesis; riboflavin biosynthesis; riboflavin from 2-hydroxy-3-oxobutyl phosphate and 5-amino-6-(D-ribitylamino)uracil: step 1/2.</text>
</comment>
<sequence>MKAVTSLRTRMRMLGDAADAPQPHQPPAPLPPLALHHQIPRRRACTSGSEAYALLSPPPADGGPQRAWAVGPRKLRGLHPAPVIIYVRENADLVAQAMDGLYGALTLTHNIDARDIRVADVPTVYDLPSAVRRMGKGKQLVITVALLTRDSPWFDADQIGRARDFILEWSQTNAIPLVDGVLVAESPADMLHRISSPRWNVIAGDGAAADDSATAAEDASAAATDVVSAASSDSSPQLPEDDFSFGHYLAHRAIEMFYVEHRGW</sequence>
<dbReference type="EMBL" id="JANBOI010000860">
    <property type="protein sequence ID" value="KAJ1728254.1"/>
    <property type="molecule type" value="Genomic_DNA"/>
</dbReference>
<comment type="catalytic activity">
    <reaction evidence="4">
        <text>(2S)-2-hydroxy-3-oxobutyl phosphate + 5-amino-6-(D-ribitylamino)uracil = 6,7-dimethyl-8-(1-D-ribityl)lumazine + phosphate + 2 H2O + H(+)</text>
        <dbReference type="Rhea" id="RHEA:26152"/>
        <dbReference type="ChEBI" id="CHEBI:15377"/>
        <dbReference type="ChEBI" id="CHEBI:15378"/>
        <dbReference type="ChEBI" id="CHEBI:15934"/>
        <dbReference type="ChEBI" id="CHEBI:43474"/>
        <dbReference type="ChEBI" id="CHEBI:58201"/>
        <dbReference type="ChEBI" id="CHEBI:58830"/>
        <dbReference type="EC" id="2.5.1.78"/>
    </reaction>
</comment>
<comment type="function">
    <text evidence="4">Catalyzes the formation of 6,7-dimethyl-8-ribityllumazine by condensation of 5-amino-6-(D-ribitylamino)uracil with 3,4-dihydroxy-2-butanone 4-phosphate. This is the penultimate step in the biosynthesis of riboflavin.</text>
</comment>
<accession>A0A9W7YCH9</accession>
<keyword evidence="2 4" id="KW-0686">Riboflavin biosynthesis</keyword>
<proteinExistence type="inferred from homology"/>
<dbReference type="GO" id="GO:0009349">
    <property type="term" value="C:riboflavin synthase complex"/>
    <property type="evidence" value="ECO:0007669"/>
    <property type="project" value="UniProtKB-UniRule"/>
</dbReference>
<keyword evidence="6" id="KW-1185">Reference proteome</keyword>
<dbReference type="SUPFAM" id="SSF52121">
    <property type="entry name" value="Lumazine synthase"/>
    <property type="match status" value="1"/>
</dbReference>
<reference evidence="5" key="1">
    <citation type="submission" date="2022-07" db="EMBL/GenBank/DDBJ databases">
        <title>Phylogenomic reconstructions and comparative analyses of Kickxellomycotina fungi.</title>
        <authorList>
            <person name="Reynolds N.K."/>
            <person name="Stajich J.E."/>
            <person name="Barry K."/>
            <person name="Grigoriev I.V."/>
            <person name="Crous P."/>
            <person name="Smith M.E."/>
        </authorList>
    </citation>
    <scope>NUCLEOTIDE SEQUENCE</scope>
    <source>
        <strain evidence="5">BCRC 34381</strain>
    </source>
</reference>
<comment type="caution">
    <text evidence="5">The sequence shown here is derived from an EMBL/GenBank/DDBJ whole genome shotgun (WGS) entry which is preliminary data.</text>
</comment>
<evidence type="ECO:0000256" key="4">
    <source>
        <dbReference type="RuleBase" id="RU003795"/>
    </source>
</evidence>
<evidence type="ECO:0000256" key="2">
    <source>
        <dbReference type="ARBA" id="ARBA00022619"/>
    </source>
</evidence>
<dbReference type="OrthoDB" id="5532683at2759"/>
<evidence type="ECO:0000313" key="6">
    <source>
        <dbReference type="Proteomes" id="UP001143981"/>
    </source>
</evidence>
<dbReference type="GO" id="GO:0009231">
    <property type="term" value="P:riboflavin biosynthetic process"/>
    <property type="evidence" value="ECO:0007669"/>
    <property type="project" value="UniProtKB-KW"/>
</dbReference>
<dbReference type="GO" id="GO:0000906">
    <property type="term" value="F:6,7-dimethyl-8-ribityllumazine synthase activity"/>
    <property type="evidence" value="ECO:0007669"/>
    <property type="project" value="UniProtKB-EC"/>
</dbReference>
<name>A0A9W7YCH9_9FUNG</name>
<dbReference type="Proteomes" id="UP001143981">
    <property type="component" value="Unassembled WGS sequence"/>
</dbReference>
<protein>
    <recommendedName>
        <fullName evidence="4">6,7-dimethyl-8-ribityllumazine synthase</fullName>
        <shortName evidence="4">DMRL synthase</shortName>
        <ecNumber evidence="4">2.5.1.78</ecNumber>
    </recommendedName>
</protein>
<dbReference type="AlphaFoldDB" id="A0A9W7YCH9"/>
<gene>
    <name evidence="5" type="ORF">LPJ61_004133</name>
</gene>
<comment type="similarity">
    <text evidence="1 4">Belongs to the DMRL synthase family.</text>
</comment>
<dbReference type="Pfam" id="PF00885">
    <property type="entry name" value="DMRL_synthase"/>
    <property type="match status" value="1"/>
</dbReference>
<evidence type="ECO:0000313" key="5">
    <source>
        <dbReference type="EMBL" id="KAJ1728254.1"/>
    </source>
</evidence>
<keyword evidence="3 4" id="KW-0808">Transferase</keyword>
<dbReference type="InterPro" id="IPR036467">
    <property type="entry name" value="LS/RS_sf"/>
</dbReference>
<dbReference type="EC" id="2.5.1.78" evidence="4"/>
<dbReference type="InterPro" id="IPR002180">
    <property type="entry name" value="LS/RS"/>
</dbReference>